<evidence type="ECO:0000313" key="2">
    <source>
        <dbReference type="EMBL" id="NML26817.1"/>
    </source>
</evidence>
<name>A0A848G3M2_9RHOO</name>
<reference evidence="2 3" key="1">
    <citation type="submission" date="2020-04" db="EMBL/GenBank/DDBJ databases">
        <title>Zoogloea sp. G-4-1-14 isolated from soil.</title>
        <authorList>
            <person name="Dahal R.H."/>
        </authorList>
    </citation>
    <scope>NUCLEOTIDE SEQUENCE [LARGE SCALE GENOMIC DNA]</scope>
    <source>
        <strain evidence="2 3">G-4-1-14</strain>
    </source>
</reference>
<dbReference type="RefSeq" id="WP_169146359.1">
    <property type="nucleotide sequence ID" value="NZ_JABBGA010000010.1"/>
</dbReference>
<keyword evidence="3" id="KW-1185">Reference proteome</keyword>
<dbReference type="AlphaFoldDB" id="A0A848G3M2"/>
<evidence type="ECO:0000259" key="1">
    <source>
        <dbReference type="Pfam" id="PF14206"/>
    </source>
</evidence>
<evidence type="ECO:0000313" key="3">
    <source>
        <dbReference type="Proteomes" id="UP000580043"/>
    </source>
</evidence>
<dbReference type="EMBL" id="JABBGA010000010">
    <property type="protein sequence ID" value="NML26817.1"/>
    <property type="molecule type" value="Genomic_DNA"/>
</dbReference>
<dbReference type="Proteomes" id="UP000580043">
    <property type="component" value="Unassembled WGS sequence"/>
</dbReference>
<proteinExistence type="predicted"/>
<accession>A0A848G3M2</accession>
<organism evidence="2 3">
    <name type="scientific">Zoogloea dura</name>
    <dbReference type="NCBI Taxonomy" id="2728840"/>
    <lineage>
        <taxon>Bacteria</taxon>
        <taxon>Pseudomonadati</taxon>
        <taxon>Pseudomonadota</taxon>
        <taxon>Betaproteobacteria</taxon>
        <taxon>Rhodocyclales</taxon>
        <taxon>Zoogloeaceae</taxon>
        <taxon>Zoogloea</taxon>
    </lineage>
</organism>
<protein>
    <recommendedName>
        <fullName evidence="1">Cysteine-rich CPCC domain-containing protein</fullName>
    </recommendedName>
</protein>
<comment type="caution">
    <text evidence="2">The sequence shown here is derived from an EMBL/GenBank/DDBJ whole genome shotgun (WGS) entry which is preliminary data.</text>
</comment>
<sequence length="92" mass="10182">MSESLAQCDCCDYFTIPKGNDYEICPVCFWEQDAFGVSEPDEASCANHGLTLHDGRKNFLMFGACAAKFKANVAAVPARENYRYAARAICSR</sequence>
<dbReference type="Pfam" id="PF14206">
    <property type="entry name" value="Cys_rich_CPCC"/>
    <property type="match status" value="1"/>
</dbReference>
<feature type="domain" description="Cysteine-rich CPCC" evidence="1">
    <location>
        <begin position="7"/>
        <end position="75"/>
    </location>
</feature>
<gene>
    <name evidence="2" type="ORF">HHL15_13760</name>
</gene>
<dbReference type="InterPro" id="IPR025983">
    <property type="entry name" value="Cys_rich_CPCC"/>
</dbReference>